<dbReference type="KEGG" id="cel:CELE_H05C05.4"/>
<organism evidence="3 4">
    <name type="scientific">Caenorhabditis elegans</name>
    <dbReference type="NCBI Taxonomy" id="6239"/>
    <lineage>
        <taxon>Eukaryota</taxon>
        <taxon>Metazoa</taxon>
        <taxon>Ecdysozoa</taxon>
        <taxon>Nematoda</taxon>
        <taxon>Chromadorea</taxon>
        <taxon>Rhabditida</taxon>
        <taxon>Rhabditina</taxon>
        <taxon>Rhabditomorpha</taxon>
        <taxon>Rhabditoidea</taxon>
        <taxon>Rhabditidae</taxon>
        <taxon>Peloderinae</taxon>
        <taxon>Caenorhabditis</taxon>
    </lineage>
</organism>
<accession>C7IVR8</accession>
<dbReference type="RefSeq" id="NP_001254860.1">
    <property type="nucleotide sequence ID" value="NM_001267931.1"/>
</dbReference>
<evidence type="ECO:0000313" key="3">
    <source>
        <dbReference type="EMBL" id="CCD72194.2"/>
    </source>
</evidence>
<evidence type="ECO:0000313" key="4">
    <source>
        <dbReference type="Proteomes" id="UP000001940"/>
    </source>
</evidence>
<dbReference type="OMA" id="CCDDNPF"/>
<dbReference type="OrthoDB" id="5848880at2759"/>
<reference evidence="3 4" key="1">
    <citation type="journal article" date="1998" name="Science">
        <title>Genome sequence of the nematode C. elegans: a platform for investigating biology.</title>
        <authorList>
            <consortium name="The C. elegans sequencing consortium"/>
            <person name="Sulson J.E."/>
            <person name="Waterston R."/>
        </authorList>
    </citation>
    <scope>NUCLEOTIDE SEQUENCE [LARGE SCALE GENOMIC DNA]</scope>
    <source>
        <strain evidence="3 4">Bristol N2</strain>
    </source>
</reference>
<gene>
    <name evidence="3" type="ORF">CELE_H05C05.4</name>
    <name evidence="3 5" type="ORF">H05C05.4</name>
</gene>
<keyword evidence="1" id="KW-1133">Transmembrane helix</keyword>
<dbReference type="GeneID" id="13188831"/>
<keyword evidence="4" id="KW-1185">Reference proteome</keyword>
<feature type="chain" id="PRO_5002978151" evidence="2">
    <location>
        <begin position="25"/>
        <end position="107"/>
    </location>
</feature>
<dbReference type="AlphaFoldDB" id="C7IVR8"/>
<protein>
    <submittedName>
        <fullName evidence="3">Uncharacterized protein</fullName>
    </submittedName>
</protein>
<sequence length="107" mass="11832">MSKIPVILLVFVPVSVLSTPSVWSCPFMNPMMMMPGMAVGEDCPTDSFVHYYSCCDDNPFQCCFHFETWAIVIFGIIGLFIIVSSLFIAGKLLMAPNSSKNVQNGRV</sequence>
<evidence type="ECO:0000313" key="5">
    <source>
        <dbReference type="WormBase" id="H05C05.4"/>
    </source>
</evidence>
<feature type="transmembrane region" description="Helical" evidence="1">
    <location>
        <begin position="69"/>
        <end position="90"/>
    </location>
</feature>
<evidence type="ECO:0000256" key="1">
    <source>
        <dbReference type="SAM" id="Phobius"/>
    </source>
</evidence>
<dbReference type="eggNOG" id="ENOG502T0WD">
    <property type="taxonomic scope" value="Eukaryota"/>
</dbReference>
<feature type="signal peptide" evidence="2">
    <location>
        <begin position="1"/>
        <end position="24"/>
    </location>
</feature>
<keyword evidence="2" id="KW-0732">Signal</keyword>
<dbReference type="Proteomes" id="UP000001940">
    <property type="component" value="Chromosome III"/>
</dbReference>
<dbReference type="PANTHER" id="PTHR34149:SF3">
    <property type="entry name" value="PROTEIN CBG25828"/>
    <property type="match status" value="1"/>
</dbReference>
<proteinExistence type="predicted"/>
<dbReference type="InterPro" id="IPR022559">
    <property type="entry name" value="SUP-1-like"/>
</dbReference>
<dbReference type="EMBL" id="BX284603">
    <property type="protein sequence ID" value="CCD72194.2"/>
    <property type="molecule type" value="Genomic_DNA"/>
</dbReference>
<dbReference type="FunCoup" id="C7IVR8">
    <property type="interactions" value="87"/>
</dbReference>
<dbReference type="SMR" id="C7IVR8"/>
<dbReference type="PANTHER" id="PTHR34149">
    <property type="entry name" value="PROTEIN CBG11905-RELATED"/>
    <property type="match status" value="1"/>
</dbReference>
<name>C7IVR8_CAEEL</name>
<dbReference type="HOGENOM" id="CLU_2212285_0_0_1"/>
<dbReference type="WormBase" id="H05C05.4">
    <property type="protein sequence ID" value="CE47293"/>
    <property type="gene ID" value="WBGene00194747"/>
</dbReference>
<keyword evidence="1" id="KW-0812">Transmembrane</keyword>
<keyword evidence="1" id="KW-0472">Membrane</keyword>
<evidence type="ECO:0000256" key="2">
    <source>
        <dbReference type="SAM" id="SignalP"/>
    </source>
</evidence>
<dbReference type="Pfam" id="PF10853">
    <property type="entry name" value="DUF2650"/>
    <property type="match status" value="1"/>
</dbReference>
<dbReference type="AGR" id="WB:WBGene00194747"/>
<dbReference type="CTD" id="13188831"/>
<dbReference type="InParanoid" id="C7IVR8"/>
<dbReference type="PaxDb" id="6239-H05C05.4"/>
<dbReference type="Bgee" id="WBGene00194747">
    <property type="expression patterns" value="Expressed in larva and 3 other cell types or tissues"/>
</dbReference>